<name>A0ABD4TLK6_9EURY</name>
<dbReference type="AlphaFoldDB" id="A0ABD4TLK6"/>
<keyword evidence="3" id="KW-1185">Reference proteome</keyword>
<dbReference type="Pfam" id="PF16363">
    <property type="entry name" value="GDP_Man_Dehyd"/>
    <property type="match status" value="1"/>
</dbReference>
<dbReference type="RefSeq" id="WP_255332131.1">
    <property type="nucleotide sequence ID" value="NZ_VOTZ01000006.1"/>
</dbReference>
<reference evidence="2 3" key="1">
    <citation type="submission" date="2019-08" db="EMBL/GenBank/DDBJ databases">
        <authorList>
            <person name="Chen S.-C."/>
            <person name="Lai M.-C."/>
            <person name="You Y.-T."/>
        </authorList>
    </citation>
    <scope>NUCLEOTIDE SEQUENCE [LARGE SCALE GENOMIC DNA]</scope>
    <source>
        <strain evidence="2 3">P2F9704a</strain>
    </source>
</reference>
<feature type="domain" description="NAD(P)-binding" evidence="1">
    <location>
        <begin position="32"/>
        <end position="351"/>
    </location>
</feature>
<dbReference type="Gene3D" id="3.90.25.10">
    <property type="entry name" value="UDP-galactose 4-epimerase, domain 1"/>
    <property type="match status" value="1"/>
</dbReference>
<dbReference type="PRINTS" id="PR01713">
    <property type="entry name" value="NUCEPIMERASE"/>
</dbReference>
<dbReference type="Gene3D" id="3.40.50.720">
    <property type="entry name" value="NAD(P)-binding Rossmann-like Domain"/>
    <property type="match status" value="1"/>
</dbReference>
<dbReference type="EMBL" id="VOTZ01000006">
    <property type="protein sequence ID" value="MCQ1538185.1"/>
    <property type="molecule type" value="Genomic_DNA"/>
</dbReference>
<evidence type="ECO:0000259" key="1">
    <source>
        <dbReference type="Pfam" id="PF16363"/>
    </source>
</evidence>
<dbReference type="InterPro" id="IPR016040">
    <property type="entry name" value="NAD(P)-bd_dom"/>
</dbReference>
<dbReference type="InterPro" id="IPR036291">
    <property type="entry name" value="NAD(P)-bd_dom_sf"/>
</dbReference>
<dbReference type="Proteomes" id="UP001524383">
    <property type="component" value="Unassembled WGS sequence"/>
</dbReference>
<accession>A0ABD4TLK6</accession>
<organism evidence="2 3">
    <name type="scientific">Methanocalculus taiwanensis</name>
    <dbReference type="NCBI Taxonomy" id="106207"/>
    <lineage>
        <taxon>Archaea</taxon>
        <taxon>Methanobacteriati</taxon>
        <taxon>Methanobacteriota</taxon>
        <taxon>Stenosarchaea group</taxon>
        <taxon>Methanomicrobia</taxon>
        <taxon>Methanomicrobiales</taxon>
        <taxon>Methanocalculaceae</taxon>
        <taxon>Methanocalculus</taxon>
    </lineage>
</organism>
<evidence type="ECO:0000313" key="3">
    <source>
        <dbReference type="Proteomes" id="UP001524383"/>
    </source>
</evidence>
<gene>
    <name evidence="2" type="ORF">FTO68_04155</name>
</gene>
<proteinExistence type="predicted"/>
<protein>
    <submittedName>
        <fullName evidence="2">NAD-dependent epimerase/dehydratase family protein</fullName>
    </submittedName>
</protein>
<evidence type="ECO:0000313" key="2">
    <source>
        <dbReference type="EMBL" id="MCQ1538185.1"/>
    </source>
</evidence>
<dbReference type="PANTHER" id="PTHR43000">
    <property type="entry name" value="DTDP-D-GLUCOSE 4,6-DEHYDRATASE-RELATED"/>
    <property type="match status" value="1"/>
</dbReference>
<comment type="caution">
    <text evidence="2">The sequence shown here is derived from an EMBL/GenBank/DDBJ whole genome shotgun (WGS) entry which is preliminary data.</text>
</comment>
<dbReference type="SUPFAM" id="SSF51735">
    <property type="entry name" value="NAD(P)-binding Rossmann-fold domains"/>
    <property type="match status" value="1"/>
</dbReference>
<sequence length="373" mass="41528">MGGTLKWIYTWEFSPKEKGLIQINSDNSQKALVTGCAGFIGSTLTDRLLADGFEVIGIDRFSDYYARNLKEQNLAAAIQHPRFTLIEADIVEMDAFPAVDYVFHLAAQAGVRASWGRSFDIYTRDNIQTTQRLLDFYATHAAPAPDADSAPDAESTPPSSRLRRFVYSSSSSVYGDIELPMREDRMVQPVSPYGVSKLAAEHLCYLYWKNYGVPTVSLRYFTVYGPRQRPDMGINKFVRAILAGDSITIYDDGAQTRDFTYIDDAVEANVAAALCDTNESSVCGEAFNIGGGNRISVIDLIHVIEDATGKAAVLHHVEKQKGDVQDTWADAVKAKERFGWQANVRIEEGLARYVAWITERKMKVWKKGTSSND</sequence>